<protein>
    <recommendedName>
        <fullName evidence="7">Phage shock protein PspC N-terminal domain-containing protein</fullName>
    </recommendedName>
</protein>
<organism evidence="8 9">
    <name type="scientific">Bacillus carboniphilus</name>
    <dbReference type="NCBI Taxonomy" id="86663"/>
    <lineage>
        <taxon>Bacteria</taxon>
        <taxon>Bacillati</taxon>
        <taxon>Bacillota</taxon>
        <taxon>Bacilli</taxon>
        <taxon>Bacillales</taxon>
        <taxon>Bacillaceae</taxon>
        <taxon>Bacillus</taxon>
    </lineage>
</organism>
<gene>
    <name evidence="8" type="ORF">GCM10008967_04390</name>
</gene>
<dbReference type="PANTHER" id="PTHR33885:SF3">
    <property type="entry name" value="PHAGE SHOCK PROTEIN C"/>
    <property type="match status" value="1"/>
</dbReference>
<evidence type="ECO:0000256" key="5">
    <source>
        <dbReference type="ARBA" id="ARBA00023136"/>
    </source>
</evidence>
<name>A0ABN0VTG4_9BACI</name>
<keyword evidence="4 6" id="KW-1133">Transmembrane helix</keyword>
<dbReference type="Pfam" id="PF04024">
    <property type="entry name" value="PspC"/>
    <property type="match status" value="1"/>
</dbReference>
<evidence type="ECO:0000256" key="6">
    <source>
        <dbReference type="SAM" id="Phobius"/>
    </source>
</evidence>
<proteinExistence type="predicted"/>
<evidence type="ECO:0000313" key="8">
    <source>
        <dbReference type="EMBL" id="GAA0316926.1"/>
    </source>
</evidence>
<reference evidence="8 9" key="1">
    <citation type="journal article" date="2019" name="Int. J. Syst. Evol. Microbiol.">
        <title>The Global Catalogue of Microorganisms (GCM) 10K type strain sequencing project: providing services to taxonomists for standard genome sequencing and annotation.</title>
        <authorList>
            <consortium name="The Broad Institute Genomics Platform"/>
            <consortium name="The Broad Institute Genome Sequencing Center for Infectious Disease"/>
            <person name="Wu L."/>
            <person name="Ma J."/>
        </authorList>
    </citation>
    <scope>NUCLEOTIDE SEQUENCE [LARGE SCALE GENOMIC DNA]</scope>
    <source>
        <strain evidence="8 9">JCM 9731</strain>
    </source>
</reference>
<evidence type="ECO:0000256" key="2">
    <source>
        <dbReference type="ARBA" id="ARBA00022475"/>
    </source>
</evidence>
<evidence type="ECO:0000256" key="1">
    <source>
        <dbReference type="ARBA" id="ARBA00004162"/>
    </source>
</evidence>
<feature type="transmembrane region" description="Helical" evidence="6">
    <location>
        <begin position="33"/>
        <end position="54"/>
    </location>
</feature>
<feature type="domain" description="Phage shock protein PspC N-terminal" evidence="7">
    <location>
        <begin position="2"/>
        <end position="60"/>
    </location>
</feature>
<accession>A0ABN0VTG4</accession>
<dbReference type="PANTHER" id="PTHR33885">
    <property type="entry name" value="PHAGE SHOCK PROTEIN C"/>
    <property type="match status" value="1"/>
</dbReference>
<keyword evidence="2" id="KW-1003">Cell membrane</keyword>
<dbReference type="InterPro" id="IPR052027">
    <property type="entry name" value="PspC"/>
</dbReference>
<evidence type="ECO:0000256" key="3">
    <source>
        <dbReference type="ARBA" id="ARBA00022692"/>
    </source>
</evidence>
<comment type="subcellular location">
    <subcellularLocation>
        <location evidence="1">Cell membrane</location>
        <topology evidence="1">Single-pass membrane protein</topology>
    </subcellularLocation>
</comment>
<comment type="caution">
    <text evidence="8">The sequence shown here is derived from an EMBL/GenBank/DDBJ whole genome shotgun (WGS) entry which is preliminary data.</text>
</comment>
<keyword evidence="3 6" id="KW-0812">Transmembrane</keyword>
<evidence type="ECO:0000259" key="7">
    <source>
        <dbReference type="Pfam" id="PF04024"/>
    </source>
</evidence>
<keyword evidence="9" id="KW-1185">Reference proteome</keyword>
<dbReference type="Proteomes" id="UP001500782">
    <property type="component" value="Unassembled WGS sequence"/>
</dbReference>
<dbReference type="RefSeq" id="WP_343795939.1">
    <property type="nucleotide sequence ID" value="NZ_BAAADJ010000004.1"/>
</dbReference>
<evidence type="ECO:0000256" key="4">
    <source>
        <dbReference type="ARBA" id="ARBA00022989"/>
    </source>
</evidence>
<keyword evidence="5 6" id="KW-0472">Membrane</keyword>
<evidence type="ECO:0000313" key="9">
    <source>
        <dbReference type="Proteomes" id="UP001500782"/>
    </source>
</evidence>
<sequence>MRRLSKSTKDKKVSGVCAGVGQYFGIDPTIVRIGFVILTLATAVIPCLIGYIFADWVMPKDNEV</sequence>
<dbReference type="EMBL" id="BAAADJ010000004">
    <property type="protein sequence ID" value="GAA0316926.1"/>
    <property type="molecule type" value="Genomic_DNA"/>
</dbReference>
<dbReference type="InterPro" id="IPR007168">
    <property type="entry name" value="Phageshock_PspC_N"/>
</dbReference>